<keyword evidence="1" id="KW-0732">Signal</keyword>
<evidence type="ECO:0000313" key="2">
    <source>
        <dbReference type="EMBL" id="KKR98927.1"/>
    </source>
</evidence>
<evidence type="ECO:0000313" key="3">
    <source>
        <dbReference type="Proteomes" id="UP000033930"/>
    </source>
</evidence>
<name>A0A0G0YF13_9BACT</name>
<protein>
    <submittedName>
        <fullName evidence="2">Uncharacterized protein</fullName>
    </submittedName>
</protein>
<organism evidence="2 3">
    <name type="scientific">Candidatus Uhrbacteria bacterium GW2011_GWC1_41_20</name>
    <dbReference type="NCBI Taxonomy" id="1618983"/>
    <lineage>
        <taxon>Bacteria</taxon>
        <taxon>Candidatus Uhriibacteriota</taxon>
    </lineage>
</organism>
<proteinExistence type="predicted"/>
<accession>A0A0G0YF13</accession>
<reference evidence="2 3" key="1">
    <citation type="journal article" date="2015" name="Nature">
        <title>rRNA introns, odd ribosomes, and small enigmatic genomes across a large radiation of phyla.</title>
        <authorList>
            <person name="Brown C.T."/>
            <person name="Hug L.A."/>
            <person name="Thomas B.C."/>
            <person name="Sharon I."/>
            <person name="Castelle C.J."/>
            <person name="Singh A."/>
            <person name="Wilkins M.J."/>
            <person name="Williams K.H."/>
            <person name="Banfield J.F."/>
        </authorList>
    </citation>
    <scope>NUCLEOTIDE SEQUENCE [LARGE SCALE GENOMIC DNA]</scope>
</reference>
<gene>
    <name evidence="2" type="ORF">UU50_C0013G0006</name>
</gene>
<sequence>MKLRGIGIGLLALTTIFGLSFSVFATMTSTNYEIQWDEINAGGGEGSSSASYQLRDSVSSAAATRSDGTNYDLDSGYRAGIYDRVADFEIFLQDRSSQVSATIVTSTVVTVTSTSSFSTGQMIALVQSEGDGQIDATGKILSINSGLSQITVDAWNYGSGGMPSVDGNNDYVYELDASSVSFGTISDLTVTTSIIAWEVSAEVSDGYSVYVYENQDLTNGIDTITDVSDGTVSAGSREYGAHSSDSSLALSTFDTQDSAFTTALQQIGSRSAVSFDSRDYLTVKTSIDGFESDGLYSQTLTFIYVGDY</sequence>
<feature type="signal peptide" evidence="1">
    <location>
        <begin position="1"/>
        <end position="25"/>
    </location>
</feature>
<dbReference type="Proteomes" id="UP000033930">
    <property type="component" value="Unassembled WGS sequence"/>
</dbReference>
<dbReference type="EMBL" id="LCAW01000013">
    <property type="protein sequence ID" value="KKR98927.1"/>
    <property type="molecule type" value="Genomic_DNA"/>
</dbReference>
<comment type="caution">
    <text evidence="2">The sequence shown here is derived from an EMBL/GenBank/DDBJ whole genome shotgun (WGS) entry which is preliminary data.</text>
</comment>
<feature type="chain" id="PRO_5002535510" evidence="1">
    <location>
        <begin position="26"/>
        <end position="308"/>
    </location>
</feature>
<evidence type="ECO:0000256" key="1">
    <source>
        <dbReference type="SAM" id="SignalP"/>
    </source>
</evidence>
<dbReference type="AlphaFoldDB" id="A0A0G0YF13"/>